<comment type="caution">
    <text evidence="2">The sequence shown here is derived from an EMBL/GenBank/DDBJ whole genome shotgun (WGS) entry which is preliminary data.</text>
</comment>
<organism evidence="2 3">
    <name type="scientific">Actinomadura luteofluorescens</name>
    <dbReference type="NCBI Taxonomy" id="46163"/>
    <lineage>
        <taxon>Bacteria</taxon>
        <taxon>Bacillati</taxon>
        <taxon>Actinomycetota</taxon>
        <taxon>Actinomycetes</taxon>
        <taxon>Streptosporangiales</taxon>
        <taxon>Thermomonosporaceae</taxon>
        <taxon>Actinomadura</taxon>
    </lineage>
</organism>
<keyword evidence="3" id="KW-1185">Reference proteome</keyword>
<sequence length="119" mass="13140">MVSWHRVETNQRAAPSRETVTVLGSAPLGRGRDQRMSSGSAILASVRRPSRQMKALRVYSAEQRDRLRDLNRGYLARLAKKLVNAVCRCRSACCSGTHDTSARKASSSVFFHCVSSADD</sequence>
<dbReference type="AlphaFoldDB" id="A0A7Y9JFZ8"/>
<evidence type="ECO:0000313" key="3">
    <source>
        <dbReference type="Proteomes" id="UP000529783"/>
    </source>
</evidence>
<feature type="region of interest" description="Disordered" evidence="1">
    <location>
        <begin position="1"/>
        <end position="37"/>
    </location>
</feature>
<reference evidence="2 3" key="1">
    <citation type="submission" date="2020-07" db="EMBL/GenBank/DDBJ databases">
        <title>Sequencing the genomes of 1000 actinobacteria strains.</title>
        <authorList>
            <person name="Klenk H.-P."/>
        </authorList>
    </citation>
    <scope>NUCLEOTIDE SEQUENCE [LARGE SCALE GENOMIC DNA]</scope>
    <source>
        <strain evidence="2 3">DSM 40398</strain>
    </source>
</reference>
<proteinExistence type="predicted"/>
<gene>
    <name evidence="2" type="ORF">BJY14_001772</name>
</gene>
<evidence type="ECO:0000313" key="2">
    <source>
        <dbReference type="EMBL" id="NYD45789.1"/>
    </source>
</evidence>
<evidence type="ECO:0000256" key="1">
    <source>
        <dbReference type="SAM" id="MobiDB-lite"/>
    </source>
</evidence>
<accession>A0A7Y9JFZ8</accession>
<dbReference type="Proteomes" id="UP000529783">
    <property type="component" value="Unassembled WGS sequence"/>
</dbReference>
<name>A0A7Y9JFZ8_9ACTN</name>
<dbReference type="EMBL" id="JACCBA010000001">
    <property type="protein sequence ID" value="NYD45789.1"/>
    <property type="molecule type" value="Genomic_DNA"/>
</dbReference>
<protein>
    <submittedName>
        <fullName evidence="2">Uncharacterized protein</fullName>
    </submittedName>
</protein>